<keyword evidence="6 13" id="KW-1133">Transmembrane helix</keyword>
<evidence type="ECO:0000313" key="15">
    <source>
        <dbReference type="EMBL" id="HCO21564.1"/>
    </source>
</evidence>
<evidence type="ECO:0000256" key="13">
    <source>
        <dbReference type="SAM" id="Phobius"/>
    </source>
</evidence>
<evidence type="ECO:0000256" key="3">
    <source>
        <dbReference type="ARBA" id="ARBA00022516"/>
    </source>
</evidence>
<keyword evidence="3" id="KW-0444">Lipid biosynthesis</keyword>
<evidence type="ECO:0000256" key="2">
    <source>
        <dbReference type="ARBA" id="ARBA00008749"/>
    </source>
</evidence>
<feature type="transmembrane region" description="Helical" evidence="13">
    <location>
        <begin position="76"/>
        <end position="96"/>
    </location>
</feature>
<evidence type="ECO:0000256" key="11">
    <source>
        <dbReference type="ARBA" id="ARBA00023160"/>
    </source>
</evidence>
<comment type="similarity">
    <text evidence="2">Belongs to the fatty acid desaturase type 2 family.</text>
</comment>
<accession>A0A3D3QY88</accession>
<dbReference type="PANTHER" id="PTHR11351:SF31">
    <property type="entry name" value="DESATURASE 1, ISOFORM A-RELATED"/>
    <property type="match status" value="1"/>
</dbReference>
<dbReference type="Proteomes" id="UP000263642">
    <property type="component" value="Unassembled WGS sequence"/>
</dbReference>
<keyword evidence="9" id="KW-0443">Lipid metabolism</keyword>
<sequence>MRAIMSSVILDQPAEEQTAAVTQPKKSKKREEREQILAKFHKENLHWGNVDWVVLIWMAGIHIGAVAALFFISWQAIVTCLVLHWATASIGICLGYHRYLSHKSFKLRAPAEFFVLLCGVLSGEGSPLTWAATHRLHHQKSDKHGDPHSPFEGNWWSHLLWLFVYRDQELNDKFADHYIPDFKNRPMIQFFEKTYPLWLIGSGFAMYGIGYAMGGNFMGWSMLLWGLCARMAFVYNSTWFVNSATHLWGYRNYETTDQSKNLWWVAIVAYGEGWHNNHHAHPSVAPAGHRKWEIDITWWSIKALRAIGMAYDVNDRIPEKNAEPEIDPEPGKNGIVVAK</sequence>
<protein>
    <submittedName>
        <fullName evidence="15">Delta-9 desaturase</fullName>
    </submittedName>
</protein>
<keyword evidence="7" id="KW-0560">Oxidoreductase</keyword>
<dbReference type="GO" id="GO:0006633">
    <property type="term" value="P:fatty acid biosynthetic process"/>
    <property type="evidence" value="ECO:0007669"/>
    <property type="project" value="UniProtKB-KW"/>
</dbReference>
<evidence type="ECO:0000256" key="10">
    <source>
        <dbReference type="ARBA" id="ARBA00023136"/>
    </source>
</evidence>
<comment type="subcellular location">
    <subcellularLocation>
        <location evidence="1">Membrane</location>
        <topology evidence="1">Multi-pass membrane protein</topology>
    </subcellularLocation>
</comment>
<dbReference type="Pfam" id="PF00487">
    <property type="entry name" value="FA_desaturase"/>
    <property type="match status" value="1"/>
</dbReference>
<organism evidence="15 16">
    <name type="scientific">Gimesia maris</name>
    <dbReference type="NCBI Taxonomy" id="122"/>
    <lineage>
        <taxon>Bacteria</taxon>
        <taxon>Pseudomonadati</taxon>
        <taxon>Planctomycetota</taxon>
        <taxon>Planctomycetia</taxon>
        <taxon>Planctomycetales</taxon>
        <taxon>Planctomycetaceae</taxon>
        <taxon>Gimesia</taxon>
    </lineage>
</organism>
<comment type="caution">
    <text evidence="15">The sequence shown here is derived from an EMBL/GenBank/DDBJ whole genome shotgun (WGS) entry which is preliminary data.</text>
</comment>
<keyword evidence="10 13" id="KW-0472">Membrane</keyword>
<feature type="region of interest" description="Disordered" evidence="12">
    <location>
        <begin position="320"/>
        <end position="339"/>
    </location>
</feature>
<keyword evidence="4 13" id="KW-0812">Transmembrane</keyword>
<evidence type="ECO:0000259" key="14">
    <source>
        <dbReference type="Pfam" id="PF00487"/>
    </source>
</evidence>
<feature type="domain" description="Fatty acid desaturase" evidence="14">
    <location>
        <begin position="73"/>
        <end position="285"/>
    </location>
</feature>
<keyword evidence="5" id="KW-0276">Fatty acid metabolism</keyword>
<evidence type="ECO:0000256" key="7">
    <source>
        <dbReference type="ARBA" id="ARBA00023002"/>
    </source>
</evidence>
<evidence type="ECO:0000256" key="8">
    <source>
        <dbReference type="ARBA" id="ARBA00023004"/>
    </source>
</evidence>
<evidence type="ECO:0000256" key="4">
    <source>
        <dbReference type="ARBA" id="ARBA00022692"/>
    </source>
</evidence>
<dbReference type="EMBL" id="DQAY01000005">
    <property type="protein sequence ID" value="HCO21564.1"/>
    <property type="molecule type" value="Genomic_DNA"/>
</dbReference>
<gene>
    <name evidence="15" type="ORF">DIT97_00260</name>
</gene>
<feature type="transmembrane region" description="Helical" evidence="13">
    <location>
        <begin position="195"/>
        <end position="214"/>
    </location>
</feature>
<proteinExistence type="inferred from homology"/>
<evidence type="ECO:0000256" key="12">
    <source>
        <dbReference type="SAM" id="MobiDB-lite"/>
    </source>
</evidence>
<name>A0A3D3QY88_9PLAN</name>
<evidence type="ECO:0000256" key="6">
    <source>
        <dbReference type="ARBA" id="ARBA00022989"/>
    </source>
</evidence>
<evidence type="ECO:0000256" key="5">
    <source>
        <dbReference type="ARBA" id="ARBA00022832"/>
    </source>
</evidence>
<evidence type="ECO:0000256" key="9">
    <source>
        <dbReference type="ARBA" id="ARBA00023098"/>
    </source>
</evidence>
<feature type="transmembrane region" description="Helical" evidence="13">
    <location>
        <begin position="52"/>
        <end position="70"/>
    </location>
</feature>
<keyword evidence="11" id="KW-0275">Fatty acid biosynthesis</keyword>
<dbReference type="AlphaFoldDB" id="A0A3D3QY88"/>
<evidence type="ECO:0000313" key="16">
    <source>
        <dbReference type="Proteomes" id="UP000263642"/>
    </source>
</evidence>
<dbReference type="PANTHER" id="PTHR11351">
    <property type="entry name" value="ACYL-COA DESATURASE"/>
    <property type="match status" value="1"/>
</dbReference>
<dbReference type="InterPro" id="IPR015876">
    <property type="entry name" value="Acyl-CoA_DS"/>
</dbReference>
<evidence type="ECO:0000256" key="1">
    <source>
        <dbReference type="ARBA" id="ARBA00004141"/>
    </source>
</evidence>
<reference evidence="15 16" key="1">
    <citation type="journal article" date="2018" name="Nat. Biotechnol.">
        <title>A standardized bacterial taxonomy based on genome phylogeny substantially revises the tree of life.</title>
        <authorList>
            <person name="Parks D.H."/>
            <person name="Chuvochina M."/>
            <person name="Waite D.W."/>
            <person name="Rinke C."/>
            <person name="Skarshewski A."/>
            <person name="Chaumeil P.A."/>
            <person name="Hugenholtz P."/>
        </authorList>
    </citation>
    <scope>NUCLEOTIDE SEQUENCE [LARGE SCALE GENOMIC DNA]</scope>
    <source>
        <strain evidence="15">UBA9375</strain>
    </source>
</reference>
<dbReference type="GO" id="GO:0016020">
    <property type="term" value="C:membrane"/>
    <property type="evidence" value="ECO:0007669"/>
    <property type="project" value="UniProtKB-SubCell"/>
</dbReference>
<keyword evidence="8" id="KW-0408">Iron</keyword>
<dbReference type="GO" id="GO:0016717">
    <property type="term" value="F:oxidoreductase activity, acting on paired donors, with oxidation of a pair of donors resulting in the reduction of molecular oxygen to two molecules of water"/>
    <property type="evidence" value="ECO:0007669"/>
    <property type="project" value="InterPro"/>
</dbReference>
<dbReference type="PRINTS" id="PR00075">
    <property type="entry name" value="FACDDSATRASE"/>
</dbReference>
<dbReference type="InterPro" id="IPR005804">
    <property type="entry name" value="FA_desaturase_dom"/>
</dbReference>
<dbReference type="CDD" id="cd03505">
    <property type="entry name" value="Delta9-FADS-like"/>
    <property type="match status" value="1"/>
</dbReference>